<sequence>MCSPFWGGHCRHLPPHSPPPLRDTIKAHSKRKALSNYSSLNENLTTILGKAQNGYSSGEEMVKMIMDAQEQAAALGTYLSETIGPKFYNEQRPQDSTIVQRVFDVPELLEMVLERLPIPDILSVYQVNTSLRAAIDGSSKLQTALSLRPAPSNSPLKLPFLPSGKAVTSTADDGSYLNNSFTCCAGDSFHLFVRQSPAFDHNPAERVVETVRRGLSIYASLYPLSRARLPRVGARYRRMFICQPPLKWMTINLDCYSNRHFGYPELPPTITSEQGLTIGDLYDCTKKLMEEHRWYPNAPVTSLDDNGVVDVGVSFSGALVLQPGDPALQRALQAEAKQKRDVQRHKVRSAKLKVYTTAKQDGPAISYHSLTYTFRILHNYHIRSPNEFVAIIIFAG</sequence>
<evidence type="ECO:0000313" key="1">
    <source>
        <dbReference type="EMBL" id="KAK3704409.1"/>
    </source>
</evidence>
<evidence type="ECO:0000313" key="2">
    <source>
        <dbReference type="Proteomes" id="UP001281147"/>
    </source>
</evidence>
<name>A0ACC3MV75_9PEZI</name>
<keyword evidence="2" id="KW-1185">Reference proteome</keyword>
<comment type="caution">
    <text evidence="1">The sequence shown here is derived from an EMBL/GenBank/DDBJ whole genome shotgun (WGS) entry which is preliminary data.</text>
</comment>
<reference evidence="1" key="1">
    <citation type="submission" date="2023-07" db="EMBL/GenBank/DDBJ databases">
        <title>Black Yeasts Isolated from many extreme environments.</title>
        <authorList>
            <person name="Coleine C."/>
            <person name="Stajich J.E."/>
            <person name="Selbmann L."/>
        </authorList>
    </citation>
    <scope>NUCLEOTIDE SEQUENCE</scope>
    <source>
        <strain evidence="1">CCFEE 5714</strain>
    </source>
</reference>
<protein>
    <submittedName>
        <fullName evidence="1">Uncharacterized protein</fullName>
    </submittedName>
</protein>
<dbReference type="Proteomes" id="UP001281147">
    <property type="component" value="Unassembled WGS sequence"/>
</dbReference>
<accession>A0ACC3MV75</accession>
<dbReference type="EMBL" id="JAUTXU010000139">
    <property type="protein sequence ID" value="KAK3704409.1"/>
    <property type="molecule type" value="Genomic_DNA"/>
</dbReference>
<proteinExistence type="predicted"/>
<organism evidence="1 2">
    <name type="scientific">Vermiconidia calcicola</name>
    <dbReference type="NCBI Taxonomy" id="1690605"/>
    <lineage>
        <taxon>Eukaryota</taxon>
        <taxon>Fungi</taxon>
        <taxon>Dikarya</taxon>
        <taxon>Ascomycota</taxon>
        <taxon>Pezizomycotina</taxon>
        <taxon>Dothideomycetes</taxon>
        <taxon>Dothideomycetidae</taxon>
        <taxon>Mycosphaerellales</taxon>
        <taxon>Extremaceae</taxon>
        <taxon>Vermiconidia</taxon>
    </lineage>
</organism>
<gene>
    <name evidence="1" type="ORF">LTR37_013832</name>
</gene>